<organism evidence="1 2">
    <name type="scientific">Piscinibacter sakaiensis</name>
    <name type="common">Ideonella sakaiensis</name>
    <dbReference type="NCBI Taxonomy" id="1547922"/>
    <lineage>
        <taxon>Bacteria</taxon>
        <taxon>Pseudomonadati</taxon>
        <taxon>Pseudomonadota</taxon>
        <taxon>Betaproteobacteria</taxon>
        <taxon>Burkholderiales</taxon>
        <taxon>Sphaerotilaceae</taxon>
        <taxon>Piscinibacter</taxon>
    </lineage>
</organism>
<reference evidence="2" key="1">
    <citation type="submission" date="2015-07" db="EMBL/GenBank/DDBJ databases">
        <title>Discovery of a poly(ethylene terephthalate assimilation.</title>
        <authorList>
            <person name="Yoshida S."/>
            <person name="Hiraga K."/>
            <person name="Takehana T."/>
            <person name="Taniguchi I."/>
            <person name="Yamaji H."/>
            <person name="Maeda Y."/>
            <person name="Toyohara K."/>
            <person name="Miyamoto K."/>
            <person name="Kimura Y."/>
            <person name="Oda K."/>
        </authorList>
    </citation>
    <scope>NUCLEOTIDE SEQUENCE [LARGE SCALE GENOMIC DNA]</scope>
    <source>
        <strain evidence="2">NBRC 110686 / TISTR 2288 / 201-F6</strain>
    </source>
</reference>
<reference evidence="1 2" key="2">
    <citation type="journal article" date="2016" name="Science">
        <title>A bacterium that degrades and assimilates poly(ethylene terephthalate).</title>
        <authorList>
            <person name="Yoshida S."/>
            <person name="Hiraga K."/>
            <person name="Takehana T."/>
            <person name="Taniguchi I."/>
            <person name="Yamaji H."/>
            <person name="Maeda Y."/>
            <person name="Toyohara K."/>
            <person name="Miyamoto K."/>
            <person name="Kimura Y."/>
            <person name="Oda K."/>
        </authorList>
    </citation>
    <scope>NUCLEOTIDE SEQUENCE [LARGE SCALE GENOMIC DNA]</scope>
    <source>
        <strain evidence="2">NBRC 110686 / TISTR 2288 / 201-F6</strain>
    </source>
</reference>
<dbReference type="AlphaFoldDB" id="A0A0K8P5V9"/>
<dbReference type="Proteomes" id="UP000037660">
    <property type="component" value="Unassembled WGS sequence"/>
</dbReference>
<protein>
    <submittedName>
        <fullName evidence="1">Putative bacteriophage protein</fullName>
    </submittedName>
</protein>
<proteinExistence type="predicted"/>
<name>A0A0K8P5V9_PISS1</name>
<gene>
    <name evidence="1" type="ORF">ISF6_4103</name>
</gene>
<dbReference type="RefSeq" id="WP_054021818.1">
    <property type="nucleotide sequence ID" value="NZ_BBYR01000063.1"/>
</dbReference>
<dbReference type="EMBL" id="BBYR01000063">
    <property type="protein sequence ID" value="GAP37909.1"/>
    <property type="molecule type" value="Genomic_DNA"/>
</dbReference>
<dbReference type="STRING" id="1547922.ISF6_4103"/>
<evidence type="ECO:0000313" key="2">
    <source>
        <dbReference type="Proteomes" id="UP000037660"/>
    </source>
</evidence>
<accession>A0A0K8P5V9</accession>
<keyword evidence="2" id="KW-1185">Reference proteome</keyword>
<comment type="caution">
    <text evidence="1">The sequence shown here is derived from an EMBL/GenBank/DDBJ whole genome shotgun (WGS) entry which is preliminary data.</text>
</comment>
<evidence type="ECO:0000313" key="1">
    <source>
        <dbReference type="EMBL" id="GAP37909.1"/>
    </source>
</evidence>
<sequence length="230" mass="24359">MGKASEPLLPVDWPAIEPHYRAGILSISALSKRFGVSRPAIEKHARKNGWVRSLAPAIHERADRLVDEAGAVAGSAAKVVAGAVAPMQPVQPAAASLYSDAEIVEAGARQLSIVRLEHRADIAALRAIVTGLMRELGQVIEHPDALALVYDALSTPDEPAIGALRDLAHLVSSLPARTKVAKDLAEALHRCIGMEREAFGLDTAGGTDRPHVIVRDYTGRAAAATDKQES</sequence>